<evidence type="ECO:0000256" key="5">
    <source>
        <dbReference type="ARBA" id="ARBA00023136"/>
    </source>
</evidence>
<dbReference type="Pfam" id="PF03772">
    <property type="entry name" value="Competence"/>
    <property type="match status" value="1"/>
</dbReference>
<feature type="transmembrane region" description="Helical" evidence="6">
    <location>
        <begin position="358"/>
        <end position="374"/>
    </location>
</feature>
<keyword evidence="3 6" id="KW-0812">Transmembrane</keyword>
<keyword evidence="10" id="KW-1185">Reference proteome</keyword>
<feature type="domain" description="ComEC/Rec2-related protein" evidence="7">
    <location>
        <begin position="233"/>
        <end position="502"/>
    </location>
</feature>
<evidence type="ECO:0000259" key="8">
    <source>
        <dbReference type="Pfam" id="PF13567"/>
    </source>
</evidence>
<evidence type="ECO:0000313" key="9">
    <source>
        <dbReference type="EMBL" id="MEM0543719.1"/>
    </source>
</evidence>
<sequence>MKILEFPLAKISIAFILGIVSYSFFNPTPKLAFGSLFASLLLLFFFHFRGKKHGSFKIAFGFITFLSSFLIGISSVIIHKETFKPHHYSNQIKDVESNHVFQVQLDEKIKNTQKNTRYIATIQSIDGNKSTGKIILNIKNPNQVDSIKIGTELSVIGLLYKNKGAFNPHQFDYGKYLERQEIYAQIYTAENQIEITGKAETIWSRFSNFRAKIIQNLKLSNFATEELNILIALLLGQQQDISPEILKDYQFAGAVHILSVSGLHVGFILMFITFLLKPLSNSKKSSYLKLIIIVLSLWAYGILAGLSPSVVRSVTMFSFVAVGTHLRRTVHVFHTLLVSMLLILLCKPSFLFDIGFQLSYLALFFILWLQPLLSKMWQPKNKIVSYFWDIVIVSFAAQIGAMPLSIYYFHQFPGLFFVTNLIILPLLGVIMVIGLLAIVVAGFSTVPFFIAQPLEFLIKIMNLTIHWVASFDDFVFKNISFNSEMLFISYLIIIFAILWIKKGEFYLLIITLSSVALLQFAFIYNKYKTESTNELIVFNTKKQTIITERIKENVTVYSNDSILENIDNNLAIQSYLVGNFCKIGTKKNVENLLYFKNKKILILDSLGVYSNNLKPDIIIITNSPKINLDRVFQNWKPEQVVVDGSNYKSYARLWEATCRKEKIPFHDTNEKGFYKL</sequence>
<name>A0ABU9N7Q0_9FLAO</name>
<dbReference type="RefSeq" id="WP_342696895.1">
    <property type="nucleotide sequence ID" value="NZ_JBCGDO010000024.1"/>
</dbReference>
<dbReference type="NCBIfam" id="TIGR00360">
    <property type="entry name" value="ComEC_N-term"/>
    <property type="match status" value="1"/>
</dbReference>
<dbReference type="Proteomes" id="UP001460072">
    <property type="component" value="Unassembled WGS sequence"/>
</dbReference>
<feature type="transmembrane region" description="Helical" evidence="6">
    <location>
        <begin position="7"/>
        <end position="25"/>
    </location>
</feature>
<protein>
    <submittedName>
        <fullName evidence="9">ComEC/Rec2 family competence protein</fullName>
    </submittedName>
</protein>
<evidence type="ECO:0000256" key="2">
    <source>
        <dbReference type="ARBA" id="ARBA00022475"/>
    </source>
</evidence>
<comment type="subcellular location">
    <subcellularLocation>
        <location evidence="1">Cell membrane</location>
        <topology evidence="1">Multi-pass membrane protein</topology>
    </subcellularLocation>
</comment>
<evidence type="ECO:0000259" key="7">
    <source>
        <dbReference type="Pfam" id="PF03772"/>
    </source>
</evidence>
<evidence type="ECO:0000313" key="10">
    <source>
        <dbReference type="Proteomes" id="UP001460072"/>
    </source>
</evidence>
<dbReference type="InterPro" id="IPR052159">
    <property type="entry name" value="Competence_DNA_uptake"/>
</dbReference>
<feature type="transmembrane region" description="Helical" evidence="6">
    <location>
        <begin position="326"/>
        <end position="346"/>
    </location>
</feature>
<feature type="transmembrane region" description="Helical" evidence="6">
    <location>
        <begin position="287"/>
        <end position="306"/>
    </location>
</feature>
<keyword evidence="2" id="KW-1003">Cell membrane</keyword>
<dbReference type="Pfam" id="PF13567">
    <property type="entry name" value="DUF4131"/>
    <property type="match status" value="1"/>
</dbReference>
<dbReference type="PANTHER" id="PTHR30619:SF1">
    <property type="entry name" value="RECOMBINATION PROTEIN 2"/>
    <property type="match status" value="1"/>
</dbReference>
<gene>
    <name evidence="9" type="ORF">WFZ85_13935</name>
</gene>
<keyword evidence="4 6" id="KW-1133">Transmembrane helix</keyword>
<accession>A0ABU9N7Q0</accession>
<feature type="domain" description="DUF4131" evidence="8">
    <location>
        <begin position="30"/>
        <end position="192"/>
    </location>
</feature>
<feature type="transmembrane region" description="Helical" evidence="6">
    <location>
        <begin position="60"/>
        <end position="78"/>
    </location>
</feature>
<feature type="transmembrane region" description="Helical" evidence="6">
    <location>
        <begin position="251"/>
        <end position="275"/>
    </location>
</feature>
<organism evidence="9 10">
    <name type="scientific">Flavobacterium aureirubrum</name>
    <dbReference type="NCBI Taxonomy" id="3133147"/>
    <lineage>
        <taxon>Bacteria</taxon>
        <taxon>Pseudomonadati</taxon>
        <taxon>Bacteroidota</taxon>
        <taxon>Flavobacteriia</taxon>
        <taxon>Flavobacteriales</taxon>
        <taxon>Flavobacteriaceae</taxon>
        <taxon>Flavobacterium</taxon>
    </lineage>
</organism>
<feature type="transmembrane region" description="Helical" evidence="6">
    <location>
        <begin position="386"/>
        <end position="409"/>
    </location>
</feature>
<evidence type="ECO:0000256" key="1">
    <source>
        <dbReference type="ARBA" id="ARBA00004651"/>
    </source>
</evidence>
<proteinExistence type="predicted"/>
<evidence type="ECO:0000256" key="3">
    <source>
        <dbReference type="ARBA" id="ARBA00022692"/>
    </source>
</evidence>
<evidence type="ECO:0000256" key="6">
    <source>
        <dbReference type="SAM" id="Phobius"/>
    </source>
</evidence>
<feature type="transmembrane region" description="Helical" evidence="6">
    <location>
        <begin position="506"/>
        <end position="524"/>
    </location>
</feature>
<comment type="caution">
    <text evidence="9">The sequence shown here is derived from an EMBL/GenBank/DDBJ whole genome shotgun (WGS) entry which is preliminary data.</text>
</comment>
<dbReference type="InterPro" id="IPR025405">
    <property type="entry name" value="DUF4131"/>
</dbReference>
<evidence type="ECO:0000256" key="4">
    <source>
        <dbReference type="ARBA" id="ARBA00022989"/>
    </source>
</evidence>
<feature type="transmembrane region" description="Helical" evidence="6">
    <location>
        <begin position="421"/>
        <end position="443"/>
    </location>
</feature>
<feature type="transmembrane region" description="Helical" evidence="6">
    <location>
        <begin position="31"/>
        <end position="48"/>
    </location>
</feature>
<dbReference type="EMBL" id="JBCGDO010000024">
    <property type="protein sequence ID" value="MEM0543719.1"/>
    <property type="molecule type" value="Genomic_DNA"/>
</dbReference>
<feature type="transmembrane region" description="Helical" evidence="6">
    <location>
        <begin position="481"/>
        <end position="500"/>
    </location>
</feature>
<reference evidence="9 10" key="1">
    <citation type="submission" date="2024-03" db="EMBL/GenBank/DDBJ databases">
        <title>Two novel species of the genus Flavobacterium exhibiting potentially degradation of complex polysaccharides.</title>
        <authorList>
            <person name="Lian X."/>
        </authorList>
    </citation>
    <scope>NUCLEOTIDE SEQUENCE [LARGE SCALE GENOMIC DNA]</scope>
    <source>
        <strain evidence="10">j3</strain>
    </source>
</reference>
<keyword evidence="5 6" id="KW-0472">Membrane</keyword>
<dbReference type="InterPro" id="IPR004477">
    <property type="entry name" value="ComEC_N"/>
</dbReference>
<dbReference type="PANTHER" id="PTHR30619">
    <property type="entry name" value="DNA INTERNALIZATION/COMPETENCE PROTEIN COMEC/REC2"/>
    <property type="match status" value="1"/>
</dbReference>